<dbReference type="KEGG" id="tbe:Trebr_2004"/>
<accession>F4LJN9</accession>
<dbReference type="EMBL" id="CP002696">
    <property type="protein sequence ID" value="AEE17419.1"/>
    <property type="molecule type" value="Genomic_DNA"/>
</dbReference>
<name>F4LJN9_TREBD</name>
<dbReference type="eggNOG" id="COG5492">
    <property type="taxonomic scope" value="Bacteria"/>
</dbReference>
<dbReference type="STRING" id="906968.Trebr_2004"/>
<evidence type="ECO:0000313" key="1">
    <source>
        <dbReference type="EMBL" id="AEE17419.1"/>
    </source>
</evidence>
<sequence length="545" mass="59503">MSFAITSPRADWVFYTDMPIRFSTNSKSAYPVWQSSIDGCLGVGSTVDVLLSAGIHRITAVHGSSSDAVSITVVSRVLNTGEIRPHLLNAPKQSLYMDSGTYVPIVYTYNGSVSQLEMSAPVKYTADSYAAYEDDNHAGFGRNFSVACDIKTLVPLANVSFSRTAAADDMLVQERDFFVINTANQLAAPHIVRAELYAAGSTYTIWKPLSFAVDAAAVNTLIENIETLVIPRVCSVFGQWADINGDGKIAVLLCPTINQEQMAIGFFNSADLFIRNTDKTSDSYNPYSNELDMLYLAVPSAAATGNYSAASLSATVAHELTHNVTFNRKTFRHILAGDTQRKQEELFLDEGLSHLSENLCGFGVSGGNIVFLDAFLKDTGSYSLCAEDKYGRSDSVGRRGAMLLFLSWLYRQSADGDSFLRNILDSHCFGWECIGEALGTSTDYLFGSFVSAVATAVYTGEPFPYRTDSVTGEPVDFFCNMGMFEFGGKSYDIGIPRLYTSETEFSVLKYSVSFFDPVTFESMQPIVFSANGINGTVYAGMLKIE</sequence>
<evidence type="ECO:0008006" key="3">
    <source>
        <dbReference type="Google" id="ProtNLM"/>
    </source>
</evidence>
<keyword evidence="2" id="KW-1185">Reference proteome</keyword>
<gene>
    <name evidence="1" type="ordered locus">Trebr_2004</name>
</gene>
<proteinExistence type="predicted"/>
<dbReference type="HOGENOM" id="CLU_499594_0_0_12"/>
<dbReference type="Proteomes" id="UP000006546">
    <property type="component" value="Chromosome"/>
</dbReference>
<reference evidence="2" key="1">
    <citation type="submission" date="2011-04" db="EMBL/GenBank/DDBJ databases">
        <title>The complete genome of Treponema brennaborense DSM 12168.</title>
        <authorList>
            <person name="Lucas S."/>
            <person name="Han J."/>
            <person name="Lapidus A."/>
            <person name="Bruce D."/>
            <person name="Goodwin L."/>
            <person name="Pitluck S."/>
            <person name="Peters L."/>
            <person name="Kyrpides N."/>
            <person name="Mavromatis K."/>
            <person name="Ivanova N."/>
            <person name="Mikhailova N."/>
            <person name="Pagani I."/>
            <person name="Teshima H."/>
            <person name="Detter J.C."/>
            <person name="Tapia R."/>
            <person name="Han C."/>
            <person name="Land M."/>
            <person name="Hauser L."/>
            <person name="Markowitz V."/>
            <person name="Cheng J.-F."/>
            <person name="Hugenholtz P."/>
            <person name="Woyke T."/>
            <person name="Wu D."/>
            <person name="Gronow S."/>
            <person name="Wellnitz S."/>
            <person name="Brambilla E."/>
            <person name="Klenk H.-P."/>
            <person name="Eisen J.A."/>
        </authorList>
    </citation>
    <scope>NUCLEOTIDE SEQUENCE [LARGE SCALE GENOMIC DNA]</scope>
    <source>
        <strain evidence="2">DSM 12168 / CIP 105900 / DD5/3</strain>
    </source>
</reference>
<dbReference type="AlphaFoldDB" id="F4LJN9"/>
<evidence type="ECO:0000313" key="2">
    <source>
        <dbReference type="Proteomes" id="UP000006546"/>
    </source>
</evidence>
<organism evidence="1 2">
    <name type="scientific">Treponema brennaborense (strain DSM 12168 / CIP 105900 / DD5/3)</name>
    <dbReference type="NCBI Taxonomy" id="906968"/>
    <lineage>
        <taxon>Bacteria</taxon>
        <taxon>Pseudomonadati</taxon>
        <taxon>Spirochaetota</taxon>
        <taxon>Spirochaetia</taxon>
        <taxon>Spirochaetales</taxon>
        <taxon>Treponemataceae</taxon>
        <taxon>Treponema</taxon>
    </lineage>
</organism>
<protein>
    <recommendedName>
        <fullName evidence="3">Peptidase M30, hyicolysin</fullName>
    </recommendedName>
</protein>